<evidence type="ECO:0000313" key="5">
    <source>
        <dbReference type="Proteomes" id="UP001242995"/>
    </source>
</evidence>
<name>A0AAW8D9D2_9MICC</name>
<sequence length="126" mass="12875">MNKGATGTARGIAVAVPVALFAAFAGTALHRQALLIAGVDVSWGTAAALLLLASLQLLLGAWSRSLIPTAVVGIVCYAAVGVLSTGGTGKQLIVADVPGNVWVYGSAGITFVMLLWCRRYGRPPRA</sequence>
<keyword evidence="1" id="KW-1133">Transmembrane helix</keyword>
<feature type="transmembrane region" description="Helical" evidence="1">
    <location>
        <begin position="99"/>
        <end position="117"/>
    </location>
</feature>
<gene>
    <name evidence="2" type="ORF">J2S90_000013</name>
    <name evidence="3" type="ORF">J2S93_001690</name>
</gene>
<feature type="transmembrane region" description="Helical" evidence="1">
    <location>
        <begin position="66"/>
        <end position="87"/>
    </location>
</feature>
<dbReference type="RefSeq" id="WP_306958661.1">
    <property type="nucleotide sequence ID" value="NZ_JAUSRG010000001.1"/>
</dbReference>
<organism evidence="2 5">
    <name type="scientific">Arthrobacter bambusae</name>
    <dbReference type="NCBI Taxonomy" id="1338426"/>
    <lineage>
        <taxon>Bacteria</taxon>
        <taxon>Bacillati</taxon>
        <taxon>Actinomycetota</taxon>
        <taxon>Actinomycetes</taxon>
        <taxon>Micrococcales</taxon>
        <taxon>Micrococcaceae</taxon>
        <taxon>Arthrobacter</taxon>
    </lineage>
</organism>
<accession>A0AAW8D9D2</accession>
<evidence type="ECO:0000313" key="3">
    <source>
        <dbReference type="EMBL" id="MDQ0180274.1"/>
    </source>
</evidence>
<protein>
    <submittedName>
        <fullName evidence="2">N-acetyl-1-D-myo-inositol-2-amino-2-deoxy-alpha-D-glucopyranoside deacetylase</fullName>
        <ecNumber evidence="2">3.5.1.103</ecNumber>
    </submittedName>
</protein>
<dbReference type="Proteomes" id="UP001230951">
    <property type="component" value="Unassembled WGS sequence"/>
</dbReference>
<dbReference type="AlphaFoldDB" id="A0AAW8D9D2"/>
<evidence type="ECO:0000256" key="1">
    <source>
        <dbReference type="SAM" id="Phobius"/>
    </source>
</evidence>
<feature type="transmembrane region" description="Helical" evidence="1">
    <location>
        <begin position="41"/>
        <end position="59"/>
    </location>
</feature>
<dbReference type="EMBL" id="JAUSTF010000002">
    <property type="protein sequence ID" value="MDQ0180274.1"/>
    <property type="molecule type" value="Genomic_DNA"/>
</dbReference>
<dbReference type="EMBL" id="JAUSRG010000001">
    <property type="protein sequence ID" value="MDP9903073.1"/>
    <property type="molecule type" value="Genomic_DNA"/>
</dbReference>
<evidence type="ECO:0000313" key="2">
    <source>
        <dbReference type="EMBL" id="MDP9903073.1"/>
    </source>
</evidence>
<proteinExistence type="predicted"/>
<comment type="caution">
    <text evidence="2">The sequence shown here is derived from an EMBL/GenBank/DDBJ whole genome shotgun (WGS) entry which is preliminary data.</text>
</comment>
<feature type="transmembrane region" description="Helical" evidence="1">
    <location>
        <begin position="12"/>
        <end position="29"/>
    </location>
</feature>
<reference evidence="2 4" key="1">
    <citation type="submission" date="2023-07" db="EMBL/GenBank/DDBJ databases">
        <title>Sorghum-associated microbial communities from plants grown in Nebraska, USA.</title>
        <authorList>
            <person name="Schachtman D."/>
        </authorList>
    </citation>
    <scope>NUCLEOTIDE SEQUENCE</scope>
    <source>
        <strain evidence="2">DS1006</strain>
        <strain evidence="3 4">DS1016</strain>
    </source>
</reference>
<evidence type="ECO:0000313" key="4">
    <source>
        <dbReference type="Proteomes" id="UP001230951"/>
    </source>
</evidence>
<dbReference type="Proteomes" id="UP001242995">
    <property type="component" value="Unassembled WGS sequence"/>
</dbReference>
<dbReference type="GO" id="GO:0035595">
    <property type="term" value="F:N-acetylglucosaminylinositol deacetylase activity"/>
    <property type="evidence" value="ECO:0007669"/>
    <property type="project" value="UniProtKB-EC"/>
</dbReference>
<keyword evidence="2" id="KW-0378">Hydrolase</keyword>
<keyword evidence="4" id="KW-1185">Reference proteome</keyword>
<keyword evidence="1" id="KW-0472">Membrane</keyword>
<dbReference type="EC" id="3.5.1.103" evidence="2"/>
<keyword evidence="1" id="KW-0812">Transmembrane</keyword>